<evidence type="ECO:0000256" key="1">
    <source>
        <dbReference type="SAM" id="MobiDB-lite"/>
    </source>
</evidence>
<feature type="compositionally biased region" description="Acidic residues" evidence="1">
    <location>
        <begin position="15"/>
        <end position="29"/>
    </location>
</feature>
<proteinExistence type="predicted"/>
<feature type="region of interest" description="Disordered" evidence="1">
    <location>
        <begin position="1"/>
        <end position="46"/>
    </location>
</feature>
<dbReference type="RefSeq" id="WP_343772517.1">
    <property type="nucleotide sequence ID" value="NZ_BAAADV010000001.1"/>
</dbReference>
<name>A0AAV3T6N6_9EURY</name>
<dbReference type="Pfam" id="PF24458">
    <property type="entry name" value="DUF7573"/>
    <property type="match status" value="1"/>
</dbReference>
<keyword evidence="4" id="KW-1185">Reference proteome</keyword>
<evidence type="ECO:0000259" key="2">
    <source>
        <dbReference type="Pfam" id="PF24458"/>
    </source>
</evidence>
<organism evidence="3 4">
    <name type="scientific">Natronoarchaeum mannanilyticum</name>
    <dbReference type="NCBI Taxonomy" id="926360"/>
    <lineage>
        <taxon>Archaea</taxon>
        <taxon>Methanobacteriati</taxon>
        <taxon>Methanobacteriota</taxon>
        <taxon>Stenosarchaea group</taxon>
        <taxon>Halobacteria</taxon>
        <taxon>Halobacteriales</taxon>
        <taxon>Natronoarchaeaceae</taxon>
    </lineage>
</organism>
<reference evidence="3 4" key="1">
    <citation type="journal article" date="2019" name="Int. J. Syst. Evol. Microbiol.">
        <title>The Global Catalogue of Microorganisms (GCM) 10K type strain sequencing project: providing services to taxonomists for standard genome sequencing and annotation.</title>
        <authorList>
            <consortium name="The Broad Institute Genomics Platform"/>
            <consortium name="The Broad Institute Genome Sequencing Center for Infectious Disease"/>
            <person name="Wu L."/>
            <person name="Ma J."/>
        </authorList>
    </citation>
    <scope>NUCLEOTIDE SEQUENCE [LARGE SCALE GENOMIC DNA]</scope>
    <source>
        <strain evidence="3 4">JCM 16328</strain>
    </source>
</reference>
<dbReference type="Proteomes" id="UP001500420">
    <property type="component" value="Unassembled WGS sequence"/>
</dbReference>
<evidence type="ECO:0000313" key="3">
    <source>
        <dbReference type="EMBL" id="GAA0664923.1"/>
    </source>
</evidence>
<sequence length="86" mass="9233">MPDDSSLTDFFQGDSDADGEPASSDDEQDADSRPSGEPAATDGVDAATTVTYEWSDDGVACADCGEPTRRRWRDDGTFVCADCKDW</sequence>
<dbReference type="AlphaFoldDB" id="A0AAV3T6N6"/>
<dbReference type="InterPro" id="IPR055995">
    <property type="entry name" value="DUF7573"/>
</dbReference>
<dbReference type="EMBL" id="BAAADV010000001">
    <property type="protein sequence ID" value="GAA0664923.1"/>
    <property type="molecule type" value="Genomic_DNA"/>
</dbReference>
<accession>A0AAV3T6N6</accession>
<gene>
    <name evidence="3" type="ORF">GCM10009020_07340</name>
</gene>
<evidence type="ECO:0000313" key="4">
    <source>
        <dbReference type="Proteomes" id="UP001500420"/>
    </source>
</evidence>
<feature type="domain" description="DUF7573" evidence="2">
    <location>
        <begin position="49"/>
        <end position="86"/>
    </location>
</feature>
<comment type="caution">
    <text evidence="3">The sequence shown here is derived from an EMBL/GenBank/DDBJ whole genome shotgun (WGS) entry which is preliminary data.</text>
</comment>
<protein>
    <recommendedName>
        <fullName evidence="2">DUF7573 domain-containing protein</fullName>
    </recommendedName>
</protein>